<sequence>MNCLHLIAFDAFDGSISRASDPAMKAPLHLHTTQHLNLNKNDEYNVNLQIVADKISASSQRKRILLNQSPY</sequence>
<dbReference type="Proteomes" id="UP000322873">
    <property type="component" value="Unassembled WGS sequence"/>
</dbReference>
<reference evidence="1 2" key="1">
    <citation type="submission" date="2019-06" db="EMBL/GenBank/DDBJ databases">
        <title>Genome Sequence of the Brown Rot Fungal Pathogen Monilinia fructicola.</title>
        <authorList>
            <person name="De Miccolis Angelini R.M."/>
            <person name="Landi L."/>
            <person name="Abate D."/>
            <person name="Pollastro S."/>
            <person name="Romanazzi G."/>
            <person name="Faretra F."/>
        </authorList>
    </citation>
    <scope>NUCLEOTIDE SEQUENCE [LARGE SCALE GENOMIC DNA]</scope>
    <source>
        <strain evidence="1 2">Mfrc123</strain>
    </source>
</reference>
<organism evidence="1 2">
    <name type="scientific">Monilinia fructicola</name>
    <name type="common">Brown rot fungus</name>
    <name type="synonym">Ciboria fructicola</name>
    <dbReference type="NCBI Taxonomy" id="38448"/>
    <lineage>
        <taxon>Eukaryota</taxon>
        <taxon>Fungi</taxon>
        <taxon>Dikarya</taxon>
        <taxon>Ascomycota</taxon>
        <taxon>Pezizomycotina</taxon>
        <taxon>Leotiomycetes</taxon>
        <taxon>Helotiales</taxon>
        <taxon>Sclerotiniaceae</taxon>
        <taxon>Monilinia</taxon>
    </lineage>
</organism>
<keyword evidence="2" id="KW-1185">Reference proteome</keyword>
<name>A0A5M9JJK5_MONFR</name>
<protein>
    <submittedName>
        <fullName evidence="1">Uncharacterized protein</fullName>
    </submittedName>
</protein>
<dbReference type="AlphaFoldDB" id="A0A5M9JJK5"/>
<gene>
    <name evidence="1" type="ORF">EYC84_001247</name>
</gene>
<comment type="caution">
    <text evidence="1">The sequence shown here is derived from an EMBL/GenBank/DDBJ whole genome shotgun (WGS) entry which is preliminary data.</text>
</comment>
<evidence type="ECO:0000313" key="2">
    <source>
        <dbReference type="Proteomes" id="UP000322873"/>
    </source>
</evidence>
<evidence type="ECO:0000313" key="1">
    <source>
        <dbReference type="EMBL" id="KAA8569644.1"/>
    </source>
</evidence>
<accession>A0A5M9JJK5</accession>
<proteinExistence type="predicted"/>
<dbReference type="EMBL" id="VICG01000008">
    <property type="protein sequence ID" value="KAA8569644.1"/>
    <property type="molecule type" value="Genomic_DNA"/>
</dbReference>